<feature type="compositionally biased region" description="Polar residues" evidence="6">
    <location>
        <begin position="220"/>
        <end position="230"/>
    </location>
</feature>
<evidence type="ECO:0000256" key="4">
    <source>
        <dbReference type="ARBA" id="ARBA00023163"/>
    </source>
</evidence>
<protein>
    <recommendedName>
        <fullName evidence="7">BZIP domain-containing protein</fullName>
    </recommendedName>
</protein>
<dbReference type="CDD" id="cd14705">
    <property type="entry name" value="bZIP_Zip1"/>
    <property type="match status" value="1"/>
</dbReference>
<feature type="domain" description="BZIP" evidence="7">
    <location>
        <begin position="327"/>
        <end position="390"/>
    </location>
</feature>
<dbReference type="PANTHER" id="PTHR13044:SF14">
    <property type="entry name" value="CRYPTOCEPHAL, ISOFORM A"/>
    <property type="match status" value="1"/>
</dbReference>
<evidence type="ECO:0000313" key="8">
    <source>
        <dbReference type="EMBL" id="KAK4461416.1"/>
    </source>
</evidence>
<accession>A0AAV9HNR5</accession>
<dbReference type="EMBL" id="MU864991">
    <property type="protein sequence ID" value="KAK4461416.1"/>
    <property type="molecule type" value="Genomic_DNA"/>
</dbReference>
<gene>
    <name evidence="8" type="ORF">QBC42DRAFT_227322</name>
</gene>
<evidence type="ECO:0000256" key="2">
    <source>
        <dbReference type="ARBA" id="ARBA00023015"/>
    </source>
</evidence>
<feature type="compositionally biased region" description="Pro residues" evidence="6">
    <location>
        <begin position="505"/>
        <end position="533"/>
    </location>
</feature>
<keyword evidence="9" id="KW-1185">Reference proteome</keyword>
<evidence type="ECO:0000256" key="1">
    <source>
        <dbReference type="ARBA" id="ARBA00004123"/>
    </source>
</evidence>
<feature type="compositionally biased region" description="Low complexity" evidence="6">
    <location>
        <begin position="415"/>
        <end position="457"/>
    </location>
</feature>
<feature type="compositionally biased region" description="Pro residues" evidence="6">
    <location>
        <begin position="549"/>
        <end position="561"/>
    </location>
</feature>
<reference evidence="8" key="1">
    <citation type="journal article" date="2023" name="Mol. Phylogenet. Evol.">
        <title>Genome-scale phylogeny and comparative genomics of the fungal order Sordariales.</title>
        <authorList>
            <person name="Hensen N."/>
            <person name="Bonometti L."/>
            <person name="Westerberg I."/>
            <person name="Brannstrom I.O."/>
            <person name="Guillou S."/>
            <person name="Cros-Aarteil S."/>
            <person name="Calhoun S."/>
            <person name="Haridas S."/>
            <person name="Kuo A."/>
            <person name="Mondo S."/>
            <person name="Pangilinan J."/>
            <person name="Riley R."/>
            <person name="LaButti K."/>
            <person name="Andreopoulos B."/>
            <person name="Lipzen A."/>
            <person name="Chen C."/>
            <person name="Yan M."/>
            <person name="Daum C."/>
            <person name="Ng V."/>
            <person name="Clum A."/>
            <person name="Steindorff A."/>
            <person name="Ohm R.A."/>
            <person name="Martin F."/>
            <person name="Silar P."/>
            <person name="Natvig D.O."/>
            <person name="Lalanne C."/>
            <person name="Gautier V."/>
            <person name="Ament-Velasquez S.L."/>
            <person name="Kruys A."/>
            <person name="Hutchinson M.I."/>
            <person name="Powell A.J."/>
            <person name="Barry K."/>
            <person name="Miller A.N."/>
            <person name="Grigoriev I.V."/>
            <person name="Debuchy R."/>
            <person name="Gladieux P."/>
            <person name="Hiltunen Thoren M."/>
            <person name="Johannesson H."/>
        </authorList>
    </citation>
    <scope>NUCLEOTIDE SEQUENCE</scope>
    <source>
        <strain evidence="8">PSN324</strain>
    </source>
</reference>
<dbReference type="Proteomes" id="UP001321749">
    <property type="component" value="Unassembled WGS sequence"/>
</dbReference>
<keyword evidence="5" id="KW-0539">Nucleus</keyword>
<feature type="compositionally biased region" description="Polar residues" evidence="6">
    <location>
        <begin position="60"/>
        <end position="70"/>
    </location>
</feature>
<name>A0AAV9HNR5_9PEZI</name>
<comment type="subcellular location">
    <subcellularLocation>
        <location evidence="1">Nucleus</location>
    </subcellularLocation>
</comment>
<feature type="region of interest" description="Disordered" evidence="6">
    <location>
        <begin position="327"/>
        <end position="366"/>
    </location>
</feature>
<keyword evidence="2" id="KW-0805">Transcription regulation</keyword>
<feature type="region of interest" description="Disordered" evidence="6">
    <location>
        <begin position="1"/>
        <end position="251"/>
    </location>
</feature>
<comment type="caution">
    <text evidence="8">The sequence shown here is derived from an EMBL/GenBank/DDBJ whole genome shotgun (WGS) entry which is preliminary data.</text>
</comment>
<dbReference type="Gene3D" id="1.20.5.170">
    <property type="match status" value="1"/>
</dbReference>
<feature type="compositionally biased region" description="Polar residues" evidence="6">
    <location>
        <begin position="110"/>
        <end position="119"/>
    </location>
</feature>
<feature type="compositionally biased region" description="Polar residues" evidence="6">
    <location>
        <begin position="490"/>
        <end position="501"/>
    </location>
</feature>
<dbReference type="InterPro" id="IPR004827">
    <property type="entry name" value="bZIP"/>
</dbReference>
<dbReference type="PROSITE" id="PS00036">
    <property type="entry name" value="BZIP_BASIC"/>
    <property type="match status" value="1"/>
</dbReference>
<feature type="region of interest" description="Disordered" evidence="6">
    <location>
        <begin position="578"/>
        <end position="597"/>
    </location>
</feature>
<organism evidence="8 9">
    <name type="scientific">Cladorrhinum samala</name>
    <dbReference type="NCBI Taxonomy" id="585594"/>
    <lineage>
        <taxon>Eukaryota</taxon>
        <taxon>Fungi</taxon>
        <taxon>Dikarya</taxon>
        <taxon>Ascomycota</taxon>
        <taxon>Pezizomycotina</taxon>
        <taxon>Sordariomycetes</taxon>
        <taxon>Sordariomycetidae</taxon>
        <taxon>Sordariales</taxon>
        <taxon>Podosporaceae</taxon>
        <taxon>Cladorrhinum</taxon>
    </lineage>
</organism>
<evidence type="ECO:0000313" key="9">
    <source>
        <dbReference type="Proteomes" id="UP001321749"/>
    </source>
</evidence>
<evidence type="ECO:0000259" key="7">
    <source>
        <dbReference type="PROSITE" id="PS50217"/>
    </source>
</evidence>
<evidence type="ECO:0000256" key="3">
    <source>
        <dbReference type="ARBA" id="ARBA00023125"/>
    </source>
</evidence>
<reference evidence="8" key="2">
    <citation type="submission" date="2023-06" db="EMBL/GenBank/DDBJ databases">
        <authorList>
            <consortium name="Lawrence Berkeley National Laboratory"/>
            <person name="Mondo S.J."/>
            <person name="Hensen N."/>
            <person name="Bonometti L."/>
            <person name="Westerberg I."/>
            <person name="Brannstrom I.O."/>
            <person name="Guillou S."/>
            <person name="Cros-Aarteil S."/>
            <person name="Calhoun S."/>
            <person name="Haridas S."/>
            <person name="Kuo A."/>
            <person name="Pangilinan J."/>
            <person name="Riley R."/>
            <person name="Labutti K."/>
            <person name="Andreopoulos B."/>
            <person name="Lipzen A."/>
            <person name="Chen C."/>
            <person name="Yanf M."/>
            <person name="Daum C."/>
            <person name="Ng V."/>
            <person name="Clum A."/>
            <person name="Steindorff A."/>
            <person name="Ohm R."/>
            <person name="Martin F."/>
            <person name="Silar P."/>
            <person name="Natvig D."/>
            <person name="Lalanne C."/>
            <person name="Gautier V."/>
            <person name="Ament-Velasquez S.L."/>
            <person name="Kruys A."/>
            <person name="Hutchinson M.I."/>
            <person name="Powell A.J."/>
            <person name="Barry K."/>
            <person name="Miller A.N."/>
            <person name="Grigoriev I.V."/>
            <person name="Debuchy R."/>
            <person name="Gladieux P."/>
            <person name="Thoren M.H."/>
            <person name="Johannesson H."/>
        </authorList>
    </citation>
    <scope>NUCLEOTIDE SEQUENCE</scope>
    <source>
        <strain evidence="8">PSN324</strain>
    </source>
</reference>
<dbReference type="GO" id="GO:0001228">
    <property type="term" value="F:DNA-binding transcription activator activity, RNA polymerase II-specific"/>
    <property type="evidence" value="ECO:0007669"/>
    <property type="project" value="TreeGrafter"/>
</dbReference>
<dbReference type="GO" id="GO:0000977">
    <property type="term" value="F:RNA polymerase II transcription regulatory region sequence-specific DNA binding"/>
    <property type="evidence" value="ECO:0007669"/>
    <property type="project" value="TreeGrafter"/>
</dbReference>
<evidence type="ECO:0000256" key="6">
    <source>
        <dbReference type="SAM" id="MobiDB-lite"/>
    </source>
</evidence>
<evidence type="ECO:0000256" key="5">
    <source>
        <dbReference type="ARBA" id="ARBA00023242"/>
    </source>
</evidence>
<dbReference type="AlphaFoldDB" id="A0AAV9HNR5"/>
<feature type="region of interest" description="Disordered" evidence="6">
    <location>
        <begin position="410"/>
        <end position="573"/>
    </location>
</feature>
<sequence length="597" mass="65339">MSQGGSALHTTSRHSSQSPATDSATSPPIRRNIAPNQDVPKSRPLYETGSHVVNEGEGTGRQSGHKSSGVHNILNPSGEEKPQPVMGTGQYGNEGSPSRAYIYPGHVAATPQQRSTGPATASPGGYPSSAERGSPQGIHPHALAAARRILTPKSPRATSLSRAAMRTVEPQHLANLPPPTPRSSTPAHDLSSLAGPPLTAPHHYNGAIPPSRPTSGLARSLSQPTLSQGPPLTHPREPPQPLGLKREHTGQPVYSVPPYGSQIQPSRGLPPSHYPGDGRWAPGIAGPLGPGGSARRNLQISEGQTMLTITPRHGEEILVPVDIHQASKQADEKRQRNAGASARFRQRKKEREREQQQGLQKLENRTRELETRNRELEKRCEELQSEREFYRNERNRLREIVLQTPSIREWAERGPQSPQQQQQQHQHQQQQQQQQQQQHQPQPPSHSHSQSQSHPPSYSHNLIHPHPRPVSYTDPSILEPPLRRRRTDSEPQLPTSSFALSTPTTLPPITGPPPAFVIPPSPHMTPPPGPSRLPPLRFDQTRLSSITPPNVPTGPPPPQIPPQTSTPYSHAPYRKTAYETAGWVTESRGLSGEGKHR</sequence>
<dbReference type="PANTHER" id="PTHR13044">
    <property type="entry name" value="ACTIVATING TRANSCRIPTION FACTOR ATF 4/5"/>
    <property type="match status" value="1"/>
</dbReference>
<dbReference type="GO" id="GO:0005634">
    <property type="term" value="C:nucleus"/>
    <property type="evidence" value="ECO:0007669"/>
    <property type="project" value="UniProtKB-SubCell"/>
</dbReference>
<dbReference type="PROSITE" id="PS50217">
    <property type="entry name" value="BZIP"/>
    <property type="match status" value="1"/>
</dbReference>
<feature type="compositionally biased region" description="Polar residues" evidence="6">
    <location>
        <begin position="1"/>
        <end position="26"/>
    </location>
</feature>
<proteinExistence type="predicted"/>
<keyword evidence="3" id="KW-0238">DNA-binding</keyword>
<keyword evidence="4" id="KW-0804">Transcription</keyword>